<protein>
    <submittedName>
        <fullName evidence="5">HTH-type transcriptional regulator LutR</fullName>
    </submittedName>
</protein>
<keyword evidence="1" id="KW-0805">Transcription regulation</keyword>
<comment type="caution">
    <text evidence="5">The sequence shown here is derived from an EMBL/GenBank/DDBJ whole genome shotgun (WGS) entry which is preliminary data.</text>
</comment>
<dbReference type="InterPro" id="IPR011711">
    <property type="entry name" value="GntR_C"/>
</dbReference>
<evidence type="ECO:0000259" key="4">
    <source>
        <dbReference type="PROSITE" id="PS50949"/>
    </source>
</evidence>
<feature type="domain" description="HTH gntR-type" evidence="4">
    <location>
        <begin position="14"/>
        <end position="81"/>
    </location>
</feature>
<dbReference type="OrthoDB" id="8638122at2"/>
<dbReference type="PROSITE" id="PS50949">
    <property type="entry name" value="HTH_GNTR"/>
    <property type="match status" value="1"/>
</dbReference>
<dbReference type="RefSeq" id="WP_068248849.1">
    <property type="nucleotide sequence ID" value="NZ_LPUY01000138.1"/>
</dbReference>
<accession>A0A132BQ67</accession>
<proteinExistence type="predicted"/>
<sequence>MQSGQGQQLIDLSSAAAPQLYRLLRQRIIRCELQPGARISESEVAMSYGVSRQPAREAFIKLADEGLVEIRPQRGTFVRKISVDAVMNARFVREAIEADIVKLLAAAPDSALVTDLRLQIKEQRRAAKTDSVRFIELDEAFHNTLALAADKSHAWSVVETNKAQMDRVRHLATQKFPMLTLTDQHEQIVDTIERGNVAAAEAAIRTHLQAILKDLPEVASDWPTYFEGGETAAT</sequence>
<dbReference type="Gene3D" id="1.10.10.10">
    <property type="entry name" value="Winged helix-like DNA-binding domain superfamily/Winged helix DNA-binding domain"/>
    <property type="match status" value="1"/>
</dbReference>
<dbReference type="InterPro" id="IPR000524">
    <property type="entry name" value="Tscrpt_reg_HTH_GntR"/>
</dbReference>
<reference evidence="5 6" key="1">
    <citation type="submission" date="2015-12" db="EMBL/GenBank/DDBJ databases">
        <title>Genome sequence of the marine Rhodobacteraceae strain O3.65, Candidatus Tritonibacter horizontis.</title>
        <authorList>
            <person name="Poehlein A."/>
            <person name="Giebel H.A."/>
            <person name="Voget S."/>
            <person name="Brinkhoff T."/>
        </authorList>
    </citation>
    <scope>NUCLEOTIDE SEQUENCE [LARGE SCALE GENOMIC DNA]</scope>
    <source>
        <strain evidence="5 6">O3.65</strain>
    </source>
</reference>
<evidence type="ECO:0000256" key="3">
    <source>
        <dbReference type="ARBA" id="ARBA00023163"/>
    </source>
</evidence>
<dbReference type="AlphaFoldDB" id="A0A132BQ67"/>
<dbReference type="Gene3D" id="1.20.120.530">
    <property type="entry name" value="GntR ligand-binding domain-like"/>
    <property type="match status" value="1"/>
</dbReference>
<organism evidence="5 6">
    <name type="scientific">Tritonibacter horizontis</name>
    <dbReference type="NCBI Taxonomy" id="1768241"/>
    <lineage>
        <taxon>Bacteria</taxon>
        <taxon>Pseudomonadati</taxon>
        <taxon>Pseudomonadota</taxon>
        <taxon>Alphaproteobacteria</taxon>
        <taxon>Rhodobacterales</taxon>
        <taxon>Paracoccaceae</taxon>
        <taxon>Tritonibacter</taxon>
    </lineage>
</organism>
<gene>
    <name evidence="5" type="primary">lutR_10</name>
    <name evidence="5" type="ORF">TRIHO_44200</name>
</gene>
<keyword evidence="2" id="KW-0238">DNA-binding</keyword>
<dbReference type="EMBL" id="LPUY01000138">
    <property type="protein sequence ID" value="KUP90555.1"/>
    <property type="molecule type" value="Genomic_DNA"/>
</dbReference>
<dbReference type="Pfam" id="PF00392">
    <property type="entry name" value="GntR"/>
    <property type="match status" value="1"/>
</dbReference>
<dbReference type="InterPro" id="IPR008920">
    <property type="entry name" value="TF_FadR/GntR_C"/>
</dbReference>
<dbReference type="InterPro" id="IPR036390">
    <property type="entry name" value="WH_DNA-bd_sf"/>
</dbReference>
<dbReference type="InterPro" id="IPR036388">
    <property type="entry name" value="WH-like_DNA-bd_sf"/>
</dbReference>
<dbReference type="PATRIC" id="fig|1768241.3.peg.4617"/>
<dbReference type="SUPFAM" id="SSF48008">
    <property type="entry name" value="GntR ligand-binding domain-like"/>
    <property type="match status" value="1"/>
</dbReference>
<dbReference type="SMART" id="SM00895">
    <property type="entry name" value="FCD"/>
    <property type="match status" value="1"/>
</dbReference>
<dbReference type="Proteomes" id="UP000068382">
    <property type="component" value="Unassembled WGS sequence"/>
</dbReference>
<dbReference type="Pfam" id="PF07729">
    <property type="entry name" value="FCD"/>
    <property type="match status" value="1"/>
</dbReference>
<keyword evidence="6" id="KW-1185">Reference proteome</keyword>
<dbReference type="PANTHER" id="PTHR43537:SF6">
    <property type="entry name" value="HTH-TYPE TRANSCRIPTIONAL REPRESSOR RSPR"/>
    <property type="match status" value="1"/>
</dbReference>
<dbReference type="CDD" id="cd07377">
    <property type="entry name" value="WHTH_GntR"/>
    <property type="match status" value="1"/>
</dbReference>
<evidence type="ECO:0000256" key="2">
    <source>
        <dbReference type="ARBA" id="ARBA00023125"/>
    </source>
</evidence>
<dbReference type="GO" id="GO:0003677">
    <property type="term" value="F:DNA binding"/>
    <property type="evidence" value="ECO:0007669"/>
    <property type="project" value="UniProtKB-KW"/>
</dbReference>
<dbReference type="GO" id="GO:0003700">
    <property type="term" value="F:DNA-binding transcription factor activity"/>
    <property type="evidence" value="ECO:0007669"/>
    <property type="project" value="InterPro"/>
</dbReference>
<evidence type="ECO:0000313" key="6">
    <source>
        <dbReference type="Proteomes" id="UP000068382"/>
    </source>
</evidence>
<dbReference type="PANTHER" id="PTHR43537">
    <property type="entry name" value="TRANSCRIPTIONAL REGULATOR, GNTR FAMILY"/>
    <property type="match status" value="1"/>
</dbReference>
<evidence type="ECO:0000313" key="5">
    <source>
        <dbReference type="EMBL" id="KUP90555.1"/>
    </source>
</evidence>
<name>A0A132BQ67_9RHOB</name>
<keyword evidence="3" id="KW-0804">Transcription</keyword>
<evidence type="ECO:0000256" key="1">
    <source>
        <dbReference type="ARBA" id="ARBA00023015"/>
    </source>
</evidence>
<dbReference type="SUPFAM" id="SSF46785">
    <property type="entry name" value="Winged helix' DNA-binding domain"/>
    <property type="match status" value="1"/>
</dbReference>
<dbReference type="SMART" id="SM00345">
    <property type="entry name" value="HTH_GNTR"/>
    <property type="match status" value="1"/>
</dbReference>